<keyword evidence="9" id="KW-1185">Reference proteome</keyword>
<organism evidence="6 8">
    <name type="scientific">Brevibacillus composti</name>
    <dbReference type="NCBI Taxonomy" id="2796470"/>
    <lineage>
        <taxon>Bacteria</taxon>
        <taxon>Bacillati</taxon>
        <taxon>Bacillota</taxon>
        <taxon>Bacilli</taxon>
        <taxon>Bacillales</taxon>
        <taxon>Paenibacillaceae</taxon>
        <taxon>Brevibacillus</taxon>
    </lineage>
</organism>
<comment type="subcellular location">
    <subcellularLocation>
        <location evidence="1">Secreted</location>
    </subcellularLocation>
</comment>
<evidence type="ECO:0000256" key="5">
    <source>
        <dbReference type="SAM" id="MobiDB-lite"/>
    </source>
</evidence>
<evidence type="ECO:0000256" key="1">
    <source>
        <dbReference type="ARBA" id="ARBA00004613"/>
    </source>
</evidence>
<keyword evidence="2" id="KW-0964">Secreted</keyword>
<reference evidence="7" key="2">
    <citation type="submission" date="2021-04" db="EMBL/GenBank/DDBJ databases">
        <title>Brevibacillus composti FJAT-54423, complete genome.</title>
        <authorList>
            <person name="Tang R."/>
        </authorList>
    </citation>
    <scope>NUCLEOTIDE SEQUENCE</scope>
    <source>
        <strain evidence="7">FJAT-54424</strain>
    </source>
</reference>
<evidence type="ECO:0000256" key="3">
    <source>
        <dbReference type="ARBA" id="ARBA00022729"/>
    </source>
</evidence>
<gene>
    <name evidence="6" type="ORF">JD108_14955</name>
    <name evidence="7" type="ORF">KDJ56_14900</name>
</gene>
<dbReference type="GO" id="GO:0005509">
    <property type="term" value="F:calcium ion binding"/>
    <property type="evidence" value="ECO:0007669"/>
    <property type="project" value="InterPro"/>
</dbReference>
<dbReference type="EMBL" id="CP073708">
    <property type="protein sequence ID" value="QUO40280.1"/>
    <property type="molecule type" value="Genomic_DNA"/>
</dbReference>
<proteinExistence type="predicted"/>
<dbReference type="Pfam" id="PF18884">
    <property type="entry name" value="TSP3_bac"/>
    <property type="match status" value="2"/>
</dbReference>
<evidence type="ECO:0000256" key="2">
    <source>
        <dbReference type="ARBA" id="ARBA00022525"/>
    </source>
</evidence>
<name>A0A7T5JMJ7_9BACL</name>
<protein>
    <submittedName>
        <fullName evidence="6">Uncharacterized protein</fullName>
    </submittedName>
</protein>
<evidence type="ECO:0000313" key="9">
    <source>
        <dbReference type="Proteomes" id="UP000677234"/>
    </source>
</evidence>
<dbReference type="SUPFAM" id="SSF103647">
    <property type="entry name" value="TSP type-3 repeat"/>
    <property type="match status" value="1"/>
</dbReference>
<keyword evidence="4" id="KW-0106">Calcium</keyword>
<evidence type="ECO:0000256" key="4">
    <source>
        <dbReference type="ARBA" id="ARBA00022837"/>
    </source>
</evidence>
<evidence type="ECO:0000313" key="7">
    <source>
        <dbReference type="EMBL" id="QUO40280.1"/>
    </source>
</evidence>
<accession>A0A7T5JMJ7</accession>
<sequence length="136" mass="15198">MLILLTVLVSTTEMSSNVLAFESERADYYEIDTDGDGLKDIYEMEILNPKEKDSDGNGIPDGNEDTDNDGLTNLEEQDLGTNINKADTDGDKLEDYRFNPLKFESFTLIFAFSYASSLLQPPRSLGRKTPSVKEIT</sequence>
<dbReference type="Proteomes" id="UP000595847">
    <property type="component" value="Chromosome"/>
</dbReference>
<dbReference type="KEGG" id="bcop:JD108_14955"/>
<dbReference type="InterPro" id="IPR028974">
    <property type="entry name" value="TSP_type-3_rpt"/>
</dbReference>
<dbReference type="Proteomes" id="UP000677234">
    <property type="component" value="Chromosome"/>
</dbReference>
<dbReference type="EMBL" id="CP066308">
    <property type="protein sequence ID" value="QQE73199.1"/>
    <property type="molecule type" value="Genomic_DNA"/>
</dbReference>
<evidence type="ECO:0000313" key="6">
    <source>
        <dbReference type="EMBL" id="QQE73199.1"/>
    </source>
</evidence>
<reference evidence="6 8" key="1">
    <citation type="submission" date="2020-12" db="EMBL/GenBank/DDBJ databases">
        <title>strain FJAT-54423T represents a novel species of the genus Brevibacillus.</title>
        <authorList>
            <person name="Tang R."/>
        </authorList>
    </citation>
    <scope>NUCLEOTIDE SEQUENCE [LARGE SCALE GENOMIC DNA]</scope>
    <source>
        <strain evidence="6 8">FJAT-54423</strain>
    </source>
</reference>
<evidence type="ECO:0000313" key="8">
    <source>
        <dbReference type="Proteomes" id="UP000595847"/>
    </source>
</evidence>
<dbReference type="Gene3D" id="4.10.1080.10">
    <property type="entry name" value="TSP type-3 repeat"/>
    <property type="match status" value="1"/>
</dbReference>
<dbReference type="AlphaFoldDB" id="A0A7T5JMJ7"/>
<feature type="region of interest" description="Disordered" evidence="5">
    <location>
        <begin position="47"/>
        <end position="86"/>
    </location>
</feature>
<dbReference type="RefSeq" id="WP_198826828.1">
    <property type="nucleotide sequence ID" value="NZ_CP066308.1"/>
</dbReference>
<dbReference type="InterPro" id="IPR059100">
    <property type="entry name" value="TSP3_bac"/>
</dbReference>
<keyword evidence="3" id="KW-0732">Signal</keyword>